<feature type="compositionally biased region" description="Basic and acidic residues" evidence="1">
    <location>
        <begin position="28"/>
        <end position="48"/>
    </location>
</feature>
<protein>
    <submittedName>
        <fullName evidence="2">Uncharacterized protein</fullName>
    </submittedName>
</protein>
<evidence type="ECO:0000256" key="1">
    <source>
        <dbReference type="SAM" id="MobiDB-lite"/>
    </source>
</evidence>
<feature type="compositionally biased region" description="Polar residues" evidence="1">
    <location>
        <begin position="1"/>
        <end position="13"/>
    </location>
</feature>
<reference evidence="2 3" key="1">
    <citation type="submission" date="2017-12" db="EMBL/GenBank/DDBJ databases">
        <title>Sequencing, de novo assembly and annotation of complete genome of a new Thraustochytrid species, strain FCC1311.</title>
        <authorList>
            <person name="Sedici K."/>
            <person name="Godart F."/>
            <person name="Aiese Cigliano R."/>
            <person name="Sanseverino W."/>
            <person name="Barakat M."/>
            <person name="Ortet P."/>
            <person name="Marechal E."/>
            <person name="Cagnac O."/>
            <person name="Amato A."/>
        </authorList>
    </citation>
    <scope>NUCLEOTIDE SEQUENCE [LARGE SCALE GENOMIC DNA]</scope>
</reference>
<organism evidence="2 3">
    <name type="scientific">Hondaea fermentalgiana</name>
    <dbReference type="NCBI Taxonomy" id="2315210"/>
    <lineage>
        <taxon>Eukaryota</taxon>
        <taxon>Sar</taxon>
        <taxon>Stramenopiles</taxon>
        <taxon>Bigyra</taxon>
        <taxon>Labyrinthulomycetes</taxon>
        <taxon>Thraustochytrida</taxon>
        <taxon>Thraustochytriidae</taxon>
        <taxon>Hondaea</taxon>
    </lineage>
</organism>
<gene>
    <name evidence="2" type="ORF">FCC1311_042412</name>
</gene>
<sequence length="216" mass="24941">MQANSRARSNNPTPGRLRWPKNHAGPETVREIPPRPRKDAQSREEQHCDTATGRELAKLRVQLRCLQHEFELEILRRQEARAAQRESEEAHALEVESLRLAVQQAETRARHARVLAEIRERETLKLHTGNLLEDFVCSKREVRVLREALAHAEESKLRAEDRATAAEKRARRAERRSSRISAESDFVKQEARAVFAALRQRDAHLSDLVDFTLQDL</sequence>
<feature type="region of interest" description="Disordered" evidence="1">
    <location>
        <begin position="1"/>
        <end position="50"/>
    </location>
</feature>
<feature type="region of interest" description="Disordered" evidence="1">
    <location>
        <begin position="156"/>
        <end position="186"/>
    </location>
</feature>
<feature type="compositionally biased region" description="Basic and acidic residues" evidence="1">
    <location>
        <begin position="156"/>
        <end position="168"/>
    </location>
</feature>
<dbReference type="InParanoid" id="A0A2R5GE60"/>
<dbReference type="AlphaFoldDB" id="A0A2R5GE60"/>
<keyword evidence="3" id="KW-1185">Reference proteome</keyword>
<evidence type="ECO:0000313" key="2">
    <source>
        <dbReference type="EMBL" id="GBG28018.1"/>
    </source>
</evidence>
<name>A0A2R5GE60_9STRA</name>
<comment type="caution">
    <text evidence="2">The sequence shown here is derived from an EMBL/GenBank/DDBJ whole genome shotgun (WGS) entry which is preliminary data.</text>
</comment>
<dbReference type="Proteomes" id="UP000241890">
    <property type="component" value="Unassembled WGS sequence"/>
</dbReference>
<evidence type="ECO:0000313" key="3">
    <source>
        <dbReference type="Proteomes" id="UP000241890"/>
    </source>
</evidence>
<proteinExistence type="predicted"/>
<dbReference type="EMBL" id="BEYU01000038">
    <property type="protein sequence ID" value="GBG28018.1"/>
    <property type="molecule type" value="Genomic_DNA"/>
</dbReference>
<accession>A0A2R5GE60</accession>